<evidence type="ECO:0000256" key="7">
    <source>
        <dbReference type="ARBA" id="ARBA00023027"/>
    </source>
</evidence>
<evidence type="ECO:0000256" key="3">
    <source>
        <dbReference type="ARBA" id="ARBA00022605"/>
    </source>
</evidence>
<evidence type="ECO:0000256" key="1">
    <source>
        <dbReference type="ARBA" id="ARBA00006642"/>
    </source>
</evidence>
<dbReference type="SUPFAM" id="SSF51735">
    <property type="entry name" value="NAD(P)-binding Rossmann-fold domains"/>
    <property type="match status" value="1"/>
</dbReference>
<proteinExistence type="inferred from homology"/>
<reference evidence="16 17" key="1">
    <citation type="submission" date="2019-09" db="EMBL/GenBank/DDBJ databases">
        <title>Phylogeny of genus Pseudoclavibacter and closely related genus.</title>
        <authorList>
            <person name="Li Y."/>
        </authorList>
    </citation>
    <scope>NUCLEOTIDE SEQUENCE [LARGE SCALE GENOMIC DNA]</scope>
    <source>
        <strain evidence="16 17">THG-MD12</strain>
    </source>
</reference>
<dbReference type="GO" id="GO:0009089">
    <property type="term" value="P:lysine biosynthetic process via diaminopimelate"/>
    <property type="evidence" value="ECO:0007669"/>
    <property type="project" value="UniProtKB-UniRule"/>
</dbReference>
<dbReference type="InterPro" id="IPR023940">
    <property type="entry name" value="DHDPR_bac"/>
</dbReference>
<keyword evidence="3" id="KW-0028">Amino-acid biosynthesis</keyword>
<dbReference type="GO" id="GO:0019877">
    <property type="term" value="P:diaminopimelate biosynthetic process"/>
    <property type="evidence" value="ECO:0007669"/>
    <property type="project" value="UniProtKB-KW"/>
</dbReference>
<dbReference type="Pfam" id="PF05173">
    <property type="entry name" value="DapB_C"/>
    <property type="match status" value="1"/>
</dbReference>
<name>A0A7J5B6I5_9MICO</name>
<keyword evidence="17" id="KW-1185">Reference proteome</keyword>
<dbReference type="OrthoDB" id="9790352at2"/>
<dbReference type="InterPro" id="IPR022663">
    <property type="entry name" value="DapB_C"/>
</dbReference>
<dbReference type="NCBIfam" id="TIGR00036">
    <property type="entry name" value="dapB"/>
    <property type="match status" value="1"/>
</dbReference>
<evidence type="ECO:0000256" key="2">
    <source>
        <dbReference type="ARBA" id="ARBA00022490"/>
    </source>
</evidence>
<evidence type="ECO:0000256" key="13">
    <source>
        <dbReference type="NCBIfam" id="TIGR00036"/>
    </source>
</evidence>
<dbReference type="InterPro" id="IPR022664">
    <property type="entry name" value="DapB_N_CS"/>
</dbReference>
<dbReference type="InterPro" id="IPR036291">
    <property type="entry name" value="NAD(P)-bd_dom_sf"/>
</dbReference>
<dbReference type="AlphaFoldDB" id="A0A7J5B6I5"/>
<sequence length="245" mass="25317">METQVAVLGASGRMGSLVERIIDSTEGLVLHAGLTSATPLEEMLGADVLVDVSHLDASEIAVPFALEHGLDVVVGTSGWDERRIASVAAAVPAGRAAVFVPNFSLGSVLGTALASVAGRFFDSIEILEAHHDKKVDSPSGTAVRTAERIAAAREHPLSPPHADQEARGQLVAGVPIHSMRLRGIVADQQVVLGGAGEVLTIRHETISQEAYVRGITLAIGHARSSQGTTVGLDGVLGLGELLGRA</sequence>
<dbReference type="SUPFAM" id="SSF55347">
    <property type="entry name" value="Glyceraldehyde-3-phosphate dehydrogenase-like, C-terminal domain"/>
    <property type="match status" value="1"/>
</dbReference>
<comment type="caution">
    <text evidence="16">The sequence shown here is derived from an EMBL/GenBank/DDBJ whole genome shotgun (WGS) entry which is preliminary data.</text>
</comment>
<evidence type="ECO:0000256" key="9">
    <source>
        <dbReference type="ARBA" id="ARBA00037922"/>
    </source>
</evidence>
<dbReference type="PANTHER" id="PTHR20836">
    <property type="entry name" value="DIHYDRODIPICOLINATE REDUCTASE"/>
    <property type="match status" value="1"/>
</dbReference>
<dbReference type="Gene3D" id="3.30.360.10">
    <property type="entry name" value="Dihydrodipicolinate Reductase, domain 2"/>
    <property type="match status" value="1"/>
</dbReference>
<keyword evidence="2" id="KW-0963">Cytoplasm</keyword>
<dbReference type="PROSITE" id="PS01298">
    <property type="entry name" value="DAPB"/>
    <property type="match status" value="1"/>
</dbReference>
<protein>
    <recommendedName>
        <fullName evidence="10 13">4-hydroxy-tetrahydrodipicolinate reductase</fullName>
        <ecNumber evidence="10 13">1.17.1.8</ecNumber>
    </recommendedName>
</protein>
<feature type="domain" description="Dihydrodipicolinate reductase N-terminal" evidence="14">
    <location>
        <begin position="4"/>
        <end position="103"/>
    </location>
</feature>
<dbReference type="PIRSF" id="PIRSF000161">
    <property type="entry name" value="DHPR"/>
    <property type="match status" value="1"/>
</dbReference>
<evidence type="ECO:0000256" key="12">
    <source>
        <dbReference type="ARBA" id="ARBA00049396"/>
    </source>
</evidence>
<evidence type="ECO:0000259" key="15">
    <source>
        <dbReference type="Pfam" id="PF05173"/>
    </source>
</evidence>
<evidence type="ECO:0000256" key="8">
    <source>
        <dbReference type="ARBA" id="ARBA00023154"/>
    </source>
</evidence>
<dbReference type="PANTHER" id="PTHR20836:SF0">
    <property type="entry name" value="4-HYDROXY-TETRAHYDRODIPICOLINATE REDUCTASE 1, CHLOROPLASTIC-RELATED"/>
    <property type="match status" value="1"/>
</dbReference>
<gene>
    <name evidence="16" type="primary">dapB</name>
    <name evidence="16" type="ORF">F8O03_05645</name>
</gene>
<accession>A0A7J5B6I5</accession>
<dbReference type="Pfam" id="PF01113">
    <property type="entry name" value="DapB_N"/>
    <property type="match status" value="1"/>
</dbReference>
<evidence type="ECO:0000313" key="16">
    <source>
        <dbReference type="EMBL" id="KAB1639796.1"/>
    </source>
</evidence>
<keyword evidence="7" id="KW-0520">NAD</keyword>
<dbReference type="RefSeq" id="WP_151422943.1">
    <property type="nucleotide sequence ID" value="NZ_CANKVH010000002.1"/>
</dbReference>
<evidence type="ECO:0000256" key="11">
    <source>
        <dbReference type="ARBA" id="ARBA00049080"/>
    </source>
</evidence>
<dbReference type="EC" id="1.17.1.8" evidence="10 13"/>
<evidence type="ECO:0000259" key="14">
    <source>
        <dbReference type="Pfam" id="PF01113"/>
    </source>
</evidence>
<feature type="domain" description="Dihydrodipicolinate reductase C-terminal" evidence="15">
    <location>
        <begin position="112"/>
        <end position="236"/>
    </location>
</feature>
<evidence type="ECO:0000256" key="5">
    <source>
        <dbReference type="ARBA" id="ARBA00022915"/>
    </source>
</evidence>
<organism evidence="16 17">
    <name type="scientific">Pseudoclavibacter terrae</name>
    <dbReference type="NCBI Taxonomy" id="1530195"/>
    <lineage>
        <taxon>Bacteria</taxon>
        <taxon>Bacillati</taxon>
        <taxon>Actinomycetota</taxon>
        <taxon>Actinomycetes</taxon>
        <taxon>Micrococcales</taxon>
        <taxon>Microbacteriaceae</taxon>
        <taxon>Pseudoclavibacter</taxon>
    </lineage>
</organism>
<dbReference type="EMBL" id="WBJX01000001">
    <property type="protein sequence ID" value="KAB1639796.1"/>
    <property type="molecule type" value="Genomic_DNA"/>
</dbReference>
<dbReference type="FunFam" id="3.30.360.10:FF:000009">
    <property type="entry name" value="4-hydroxy-tetrahydrodipicolinate reductase"/>
    <property type="match status" value="1"/>
</dbReference>
<dbReference type="InterPro" id="IPR000846">
    <property type="entry name" value="DapB_N"/>
</dbReference>
<comment type="pathway">
    <text evidence="9">Amino-acid biosynthesis; L-lysine biosynthesis via DAP pathway; (S)-tetrahydrodipicolinate from L-aspartate: step 4/4.</text>
</comment>
<evidence type="ECO:0000313" key="17">
    <source>
        <dbReference type="Proteomes" id="UP000490386"/>
    </source>
</evidence>
<comment type="catalytic activity">
    <reaction evidence="11">
        <text>(S)-2,3,4,5-tetrahydrodipicolinate + NADP(+) + H2O = (2S,4S)-4-hydroxy-2,3,4,5-tetrahydrodipicolinate + NADPH + H(+)</text>
        <dbReference type="Rhea" id="RHEA:35331"/>
        <dbReference type="ChEBI" id="CHEBI:15377"/>
        <dbReference type="ChEBI" id="CHEBI:15378"/>
        <dbReference type="ChEBI" id="CHEBI:16845"/>
        <dbReference type="ChEBI" id="CHEBI:57783"/>
        <dbReference type="ChEBI" id="CHEBI:58349"/>
        <dbReference type="ChEBI" id="CHEBI:67139"/>
        <dbReference type="EC" id="1.17.1.8"/>
    </reaction>
</comment>
<dbReference type="GO" id="GO:0005829">
    <property type="term" value="C:cytosol"/>
    <property type="evidence" value="ECO:0007669"/>
    <property type="project" value="TreeGrafter"/>
</dbReference>
<evidence type="ECO:0000256" key="4">
    <source>
        <dbReference type="ARBA" id="ARBA00022857"/>
    </source>
</evidence>
<keyword evidence="6 16" id="KW-0560">Oxidoreductase</keyword>
<dbReference type="Gene3D" id="3.40.50.720">
    <property type="entry name" value="NAD(P)-binding Rossmann-like Domain"/>
    <property type="match status" value="1"/>
</dbReference>
<comment type="catalytic activity">
    <reaction evidence="12">
        <text>(S)-2,3,4,5-tetrahydrodipicolinate + NAD(+) + H2O = (2S,4S)-4-hydroxy-2,3,4,5-tetrahydrodipicolinate + NADH + H(+)</text>
        <dbReference type="Rhea" id="RHEA:35323"/>
        <dbReference type="ChEBI" id="CHEBI:15377"/>
        <dbReference type="ChEBI" id="CHEBI:15378"/>
        <dbReference type="ChEBI" id="CHEBI:16845"/>
        <dbReference type="ChEBI" id="CHEBI:57540"/>
        <dbReference type="ChEBI" id="CHEBI:57945"/>
        <dbReference type="ChEBI" id="CHEBI:67139"/>
        <dbReference type="EC" id="1.17.1.8"/>
    </reaction>
</comment>
<evidence type="ECO:0000256" key="6">
    <source>
        <dbReference type="ARBA" id="ARBA00023002"/>
    </source>
</evidence>
<dbReference type="Proteomes" id="UP000490386">
    <property type="component" value="Unassembled WGS sequence"/>
</dbReference>
<keyword evidence="8" id="KW-0457">Lysine biosynthesis</keyword>
<evidence type="ECO:0000256" key="10">
    <source>
        <dbReference type="ARBA" id="ARBA00038983"/>
    </source>
</evidence>
<keyword evidence="4" id="KW-0521">NADP</keyword>
<dbReference type="GO" id="GO:0008839">
    <property type="term" value="F:4-hydroxy-tetrahydrodipicolinate reductase"/>
    <property type="evidence" value="ECO:0007669"/>
    <property type="project" value="UniProtKB-UniRule"/>
</dbReference>
<comment type="similarity">
    <text evidence="1">Belongs to the DapB family.</text>
</comment>
<keyword evidence="5" id="KW-0220">Diaminopimelate biosynthesis</keyword>